<comment type="similarity">
    <text evidence="2">Belongs to the TrbL/VirB6 family.</text>
</comment>
<feature type="transmembrane region" description="Helical" evidence="6">
    <location>
        <begin position="170"/>
        <end position="186"/>
    </location>
</feature>
<dbReference type="AlphaFoldDB" id="A0A839UZM6"/>
<dbReference type="Pfam" id="PF04610">
    <property type="entry name" value="TrbL"/>
    <property type="match status" value="1"/>
</dbReference>
<dbReference type="InterPro" id="IPR007688">
    <property type="entry name" value="Conjugal_tfr_TrbL/VirB6"/>
</dbReference>
<feature type="transmembrane region" description="Helical" evidence="6">
    <location>
        <begin position="29"/>
        <end position="52"/>
    </location>
</feature>
<keyword evidence="4 6" id="KW-1133">Transmembrane helix</keyword>
<feature type="transmembrane region" description="Helical" evidence="6">
    <location>
        <begin position="140"/>
        <end position="164"/>
    </location>
</feature>
<organism evidence="7 8">
    <name type="scientific">Endobacter medicaginis</name>
    <dbReference type="NCBI Taxonomy" id="1181271"/>
    <lineage>
        <taxon>Bacteria</taxon>
        <taxon>Pseudomonadati</taxon>
        <taxon>Pseudomonadota</taxon>
        <taxon>Alphaproteobacteria</taxon>
        <taxon>Acetobacterales</taxon>
        <taxon>Acetobacteraceae</taxon>
        <taxon>Endobacter</taxon>
    </lineage>
</organism>
<keyword evidence="3 6" id="KW-0812">Transmembrane</keyword>
<dbReference type="GO" id="GO:0016020">
    <property type="term" value="C:membrane"/>
    <property type="evidence" value="ECO:0007669"/>
    <property type="project" value="UniProtKB-SubCell"/>
</dbReference>
<name>A0A839UZM6_9PROT</name>
<dbReference type="GO" id="GO:0030255">
    <property type="term" value="P:protein secretion by the type IV secretion system"/>
    <property type="evidence" value="ECO:0007669"/>
    <property type="project" value="InterPro"/>
</dbReference>
<reference evidence="7 8" key="1">
    <citation type="submission" date="2020-08" db="EMBL/GenBank/DDBJ databases">
        <title>Genomic Encyclopedia of Type Strains, Phase III (KMG-III): the genomes of soil and plant-associated and newly described type strains.</title>
        <authorList>
            <person name="Whitman W."/>
        </authorList>
    </citation>
    <scope>NUCLEOTIDE SEQUENCE [LARGE SCALE GENOMIC DNA]</scope>
    <source>
        <strain evidence="7 8">CECT 8088</strain>
    </source>
</reference>
<evidence type="ECO:0000256" key="4">
    <source>
        <dbReference type="ARBA" id="ARBA00022989"/>
    </source>
</evidence>
<evidence type="ECO:0000256" key="3">
    <source>
        <dbReference type="ARBA" id="ARBA00022692"/>
    </source>
</evidence>
<gene>
    <name evidence="7" type="ORF">FHR90_003090</name>
</gene>
<dbReference type="Proteomes" id="UP000557688">
    <property type="component" value="Unassembled WGS sequence"/>
</dbReference>
<dbReference type="EMBL" id="JACHXV010000022">
    <property type="protein sequence ID" value="MBB3175236.1"/>
    <property type="molecule type" value="Genomic_DNA"/>
</dbReference>
<dbReference type="NCBIfam" id="NF010426">
    <property type="entry name" value="PRK13852.1"/>
    <property type="match status" value="1"/>
</dbReference>
<sequence>MADMTPFTVYGQDFSTSFDMGTSNLVSSALSAVSAPFTALIVLWIIVTGMLIMRGDIDTRRGITRIVRVCLVSAFIMEAGVYNSYVSSFFQTGLPNWVADSVSNGKASSTPEAFDQILNTIGHQVATIDSHLSWYQIVDLIELACAQLVSFVLLVVCFAVYIVAHAMTDVLVVAGPFLIGGFLFDATRHIAERWIGKLIGLALLTLLVNIAITIVTNGIENYIKISGLNAMAKSGTPDIAIQVLFETLMYMGIGAFIICMLPAVSASIGGGVALNAAGPVLNSIVGGASGGVNTIARALNSRKT</sequence>
<evidence type="ECO:0000256" key="5">
    <source>
        <dbReference type="ARBA" id="ARBA00023136"/>
    </source>
</evidence>
<evidence type="ECO:0000256" key="6">
    <source>
        <dbReference type="SAM" id="Phobius"/>
    </source>
</evidence>
<evidence type="ECO:0000313" key="7">
    <source>
        <dbReference type="EMBL" id="MBB3175236.1"/>
    </source>
</evidence>
<proteinExistence type="inferred from homology"/>
<evidence type="ECO:0000313" key="8">
    <source>
        <dbReference type="Proteomes" id="UP000557688"/>
    </source>
</evidence>
<comment type="subcellular location">
    <subcellularLocation>
        <location evidence="1">Membrane</location>
        <topology evidence="1">Multi-pass membrane protein</topology>
    </subcellularLocation>
</comment>
<evidence type="ECO:0000256" key="1">
    <source>
        <dbReference type="ARBA" id="ARBA00004141"/>
    </source>
</evidence>
<feature type="transmembrane region" description="Helical" evidence="6">
    <location>
        <begin position="239"/>
        <end position="261"/>
    </location>
</feature>
<evidence type="ECO:0000256" key="2">
    <source>
        <dbReference type="ARBA" id="ARBA00007802"/>
    </source>
</evidence>
<feature type="transmembrane region" description="Helical" evidence="6">
    <location>
        <begin position="198"/>
        <end position="219"/>
    </location>
</feature>
<comment type="caution">
    <text evidence="7">The sequence shown here is derived from an EMBL/GenBank/DDBJ whole genome shotgun (WGS) entry which is preliminary data.</text>
</comment>
<accession>A0A839UZM6</accession>
<dbReference type="RefSeq" id="WP_246330314.1">
    <property type="nucleotide sequence ID" value="NZ_JABXXQ010000007.1"/>
</dbReference>
<keyword evidence="8" id="KW-1185">Reference proteome</keyword>
<keyword evidence="5 6" id="KW-0472">Membrane</keyword>
<protein>
    <submittedName>
        <fullName evidence="7">Type IV secretion system protein VirB6</fullName>
    </submittedName>
</protein>